<reference evidence="5 6" key="1">
    <citation type="submission" date="2023-12" db="EMBL/GenBank/DDBJ databases">
        <title>Description of Novel Strain Fulvimarina sp. 2208YS6-2-32 isolated from Uroteuthis (Photololigo) edulis.</title>
        <authorList>
            <person name="Park J.-S."/>
        </authorList>
    </citation>
    <scope>NUCLEOTIDE SEQUENCE [LARGE SCALE GENOMIC DNA]</scope>
    <source>
        <strain evidence="5 6">2208YS6-2-32</strain>
    </source>
</reference>
<evidence type="ECO:0000256" key="2">
    <source>
        <dbReference type="ARBA" id="ARBA00022729"/>
    </source>
</evidence>
<evidence type="ECO:0000256" key="1">
    <source>
        <dbReference type="ARBA" id="ARBA00004196"/>
    </source>
</evidence>
<organism evidence="5 6">
    <name type="scientific">Fulvimarina uroteuthidis</name>
    <dbReference type="NCBI Taxonomy" id="3098149"/>
    <lineage>
        <taxon>Bacteria</taxon>
        <taxon>Pseudomonadati</taxon>
        <taxon>Pseudomonadota</taxon>
        <taxon>Alphaproteobacteria</taxon>
        <taxon>Hyphomicrobiales</taxon>
        <taxon>Aurantimonadaceae</taxon>
        <taxon>Fulvimarina</taxon>
    </lineage>
</organism>
<evidence type="ECO:0000256" key="3">
    <source>
        <dbReference type="SAM" id="SignalP"/>
    </source>
</evidence>
<accession>A0ABU5I0Q6</accession>
<feature type="chain" id="PRO_5046393832" evidence="3">
    <location>
        <begin position="26"/>
        <end position="376"/>
    </location>
</feature>
<evidence type="ECO:0000313" key="6">
    <source>
        <dbReference type="Proteomes" id="UP001294412"/>
    </source>
</evidence>
<dbReference type="Proteomes" id="UP001294412">
    <property type="component" value="Unassembled WGS sequence"/>
</dbReference>
<dbReference type="InterPro" id="IPR018976">
    <property type="entry name" value="Imelysin-like"/>
</dbReference>
<dbReference type="Gene3D" id="1.20.1420.20">
    <property type="entry name" value="M75 peptidase, HXXE motif"/>
    <property type="match status" value="1"/>
</dbReference>
<feature type="signal peptide" evidence="3">
    <location>
        <begin position="1"/>
        <end position="25"/>
    </location>
</feature>
<evidence type="ECO:0000259" key="4">
    <source>
        <dbReference type="Pfam" id="PF09375"/>
    </source>
</evidence>
<dbReference type="RefSeq" id="WP_322186437.1">
    <property type="nucleotide sequence ID" value="NZ_JAXLPB010000002.1"/>
</dbReference>
<dbReference type="CDD" id="cd14659">
    <property type="entry name" value="Imelysin-like_IPPA"/>
    <property type="match status" value="1"/>
</dbReference>
<comment type="subcellular location">
    <subcellularLocation>
        <location evidence="1">Cell envelope</location>
    </subcellularLocation>
</comment>
<protein>
    <submittedName>
        <fullName evidence="5">Imelysin family protein</fullName>
    </submittedName>
</protein>
<proteinExistence type="predicted"/>
<dbReference type="InterPro" id="IPR038352">
    <property type="entry name" value="Imelysin_sf"/>
</dbReference>
<dbReference type="InterPro" id="IPR034984">
    <property type="entry name" value="Imelysin-like_IPPA"/>
</dbReference>
<gene>
    <name evidence="5" type="ORF">U0C82_07440</name>
</gene>
<name>A0ABU5I0Q6_9HYPH</name>
<sequence length="376" mass="39155">MLMMTRLLAAGLAAGCLVSALPASAQGTGGTTGAEAPALDNAEALELVTRVIDDAIRPGYRAFAEAARDAALRMDTLCAEPSERALETARDGFGGLVSAFAAIEFVRFGPIRTDNRLERILFFPDPRGVTRRQVEQLLAGADAGTLDADTLAQKSVAVQGLPALEFVLFGEGSDALAGTGGADRCSYGEAISQNLAAIASDLDTAWADETGIDRRLTHPGPDDPAYRTPADSIGEIVSIFTEGLEIIRDQRIGPALGADDEPAKPYLFLFNRSDNALAALKADFDGLGAMFETAEFSRVLPAQQAYLTGAIGLEFDQIGATLEALPSPLGAAAGNGDWRDKLAYAAIAAGSIRAQFESQLAPALGLASGFSSLDGD</sequence>
<comment type="caution">
    <text evidence="5">The sequence shown here is derived from an EMBL/GenBank/DDBJ whole genome shotgun (WGS) entry which is preliminary data.</text>
</comment>
<keyword evidence="6" id="KW-1185">Reference proteome</keyword>
<dbReference type="EMBL" id="JAXLPB010000002">
    <property type="protein sequence ID" value="MDY8108974.1"/>
    <property type="molecule type" value="Genomic_DNA"/>
</dbReference>
<keyword evidence="2 3" id="KW-0732">Signal</keyword>
<dbReference type="Pfam" id="PF09375">
    <property type="entry name" value="Peptidase_M75"/>
    <property type="match status" value="1"/>
</dbReference>
<feature type="domain" description="Imelysin-like" evidence="4">
    <location>
        <begin position="56"/>
        <end position="345"/>
    </location>
</feature>
<evidence type="ECO:0000313" key="5">
    <source>
        <dbReference type="EMBL" id="MDY8108974.1"/>
    </source>
</evidence>